<keyword evidence="3" id="KW-1185">Reference proteome</keyword>
<protein>
    <submittedName>
        <fullName evidence="2">Uncharacterized protein</fullName>
    </submittedName>
</protein>
<name>A0A8X6HYY9_TRICU</name>
<keyword evidence="1" id="KW-1133">Transmembrane helix</keyword>
<keyword evidence="1" id="KW-0472">Membrane</keyword>
<evidence type="ECO:0000313" key="2">
    <source>
        <dbReference type="EMBL" id="GFR32263.1"/>
    </source>
</evidence>
<gene>
    <name evidence="2" type="ORF">TNCT_247621</name>
</gene>
<dbReference type="Proteomes" id="UP000887116">
    <property type="component" value="Unassembled WGS sequence"/>
</dbReference>
<organism evidence="2 3">
    <name type="scientific">Trichonephila clavata</name>
    <name type="common">Joro spider</name>
    <name type="synonym">Nephila clavata</name>
    <dbReference type="NCBI Taxonomy" id="2740835"/>
    <lineage>
        <taxon>Eukaryota</taxon>
        <taxon>Metazoa</taxon>
        <taxon>Ecdysozoa</taxon>
        <taxon>Arthropoda</taxon>
        <taxon>Chelicerata</taxon>
        <taxon>Arachnida</taxon>
        <taxon>Araneae</taxon>
        <taxon>Araneomorphae</taxon>
        <taxon>Entelegynae</taxon>
        <taxon>Araneoidea</taxon>
        <taxon>Nephilidae</taxon>
        <taxon>Trichonephila</taxon>
    </lineage>
</organism>
<comment type="caution">
    <text evidence="2">The sequence shown here is derived from an EMBL/GenBank/DDBJ whole genome shotgun (WGS) entry which is preliminary data.</text>
</comment>
<feature type="transmembrane region" description="Helical" evidence="1">
    <location>
        <begin position="6"/>
        <end position="24"/>
    </location>
</feature>
<evidence type="ECO:0000313" key="3">
    <source>
        <dbReference type="Proteomes" id="UP000887116"/>
    </source>
</evidence>
<accession>A0A8X6HYY9</accession>
<dbReference type="EMBL" id="BMAO01029495">
    <property type="protein sequence ID" value="GFR32263.1"/>
    <property type="molecule type" value="Genomic_DNA"/>
</dbReference>
<keyword evidence="1" id="KW-0812">Transmembrane</keyword>
<proteinExistence type="predicted"/>
<feature type="transmembrane region" description="Helical" evidence="1">
    <location>
        <begin position="110"/>
        <end position="126"/>
    </location>
</feature>
<sequence>MALQYGIGITIPVVSSIAWVGLYCSPGNIRTQCRPVPKTKLNLSPNTTGFQSVAFHMSLIWPHCRTFNIPMLKKLHSKGAWDYKFAIMRRLEMTCKKIGTSTATCKRKRVIVASISIWCTIMKLFVSS</sequence>
<dbReference type="AlphaFoldDB" id="A0A8X6HYY9"/>
<reference evidence="2" key="1">
    <citation type="submission" date="2020-07" db="EMBL/GenBank/DDBJ databases">
        <title>Multicomponent nature underlies the extraordinary mechanical properties of spider dragline silk.</title>
        <authorList>
            <person name="Kono N."/>
            <person name="Nakamura H."/>
            <person name="Mori M."/>
            <person name="Yoshida Y."/>
            <person name="Ohtoshi R."/>
            <person name="Malay A.D."/>
            <person name="Moran D.A.P."/>
            <person name="Tomita M."/>
            <person name="Numata K."/>
            <person name="Arakawa K."/>
        </authorList>
    </citation>
    <scope>NUCLEOTIDE SEQUENCE</scope>
</reference>
<evidence type="ECO:0000256" key="1">
    <source>
        <dbReference type="SAM" id="Phobius"/>
    </source>
</evidence>